<dbReference type="EMBL" id="UINC01054523">
    <property type="protein sequence ID" value="SVB72338.1"/>
    <property type="molecule type" value="Genomic_DNA"/>
</dbReference>
<organism evidence="1">
    <name type="scientific">marine metagenome</name>
    <dbReference type="NCBI Taxonomy" id="408172"/>
    <lineage>
        <taxon>unclassified sequences</taxon>
        <taxon>metagenomes</taxon>
        <taxon>ecological metagenomes</taxon>
    </lineage>
</organism>
<name>A0A382GAU5_9ZZZZ</name>
<dbReference type="AlphaFoldDB" id="A0A382GAU5"/>
<evidence type="ECO:0000313" key="1">
    <source>
        <dbReference type="EMBL" id="SVB72338.1"/>
    </source>
</evidence>
<accession>A0A382GAU5</accession>
<proteinExistence type="predicted"/>
<reference evidence="1" key="1">
    <citation type="submission" date="2018-05" db="EMBL/GenBank/DDBJ databases">
        <authorList>
            <person name="Lanie J.A."/>
            <person name="Ng W.-L."/>
            <person name="Kazmierczak K.M."/>
            <person name="Andrzejewski T.M."/>
            <person name="Davidsen T.M."/>
            <person name="Wayne K.J."/>
            <person name="Tettelin H."/>
            <person name="Glass J.I."/>
            <person name="Rusch D."/>
            <person name="Podicherti R."/>
            <person name="Tsui H.-C.T."/>
            <person name="Winkler M.E."/>
        </authorList>
    </citation>
    <scope>NUCLEOTIDE SEQUENCE</scope>
</reference>
<gene>
    <name evidence="1" type="ORF">METZ01_LOCUS225192</name>
</gene>
<sequence>GILLEAIFGDSYSITFGDGLVTVKPQPVTSNFHSQTHYR</sequence>
<feature type="non-terminal residue" evidence="1">
    <location>
        <position position="1"/>
    </location>
</feature>
<protein>
    <submittedName>
        <fullName evidence="1">Uncharacterized protein</fullName>
    </submittedName>
</protein>